<comment type="caution">
    <text evidence="1">The sequence shown here is derived from an EMBL/GenBank/DDBJ whole genome shotgun (WGS) entry which is preliminary data.</text>
</comment>
<dbReference type="Gene3D" id="3.50.50.60">
    <property type="entry name" value="FAD/NAD(P)-binding domain"/>
    <property type="match status" value="1"/>
</dbReference>
<sequence>MKEFDYIIIGGGCAGLSLAYELETHNKLKNKTLAIIEPRLEYKRDKTWSFWKTTNHNFEDCVKKSWDNFSINIPNKTKFLECNKLPYQSIDSGLFYKKINSTIKKNLNIKFYKNINEVSLNNSLIFNSVPSIESNENQLWQHFKGIEIETTKDVFDEKIMNLMDFDCQQYESVHFFYTLPFSKNKAMVETTWLSKMNNDLEMDYDQQLKNYIENHLNIKNYKINYKENGAIPLFYPSNVNEKNKINIGTAGHMTRLSTGYTFLNIQEHSRFIRENIDNIDKIRGYKIKKKYQFLDKIFLRVLNNHANQMPNIFFKMFDNSPETVIKFLSNKSNIFQDLLIILKTAKKSLFIKALLKYNA</sequence>
<proteinExistence type="predicted"/>
<reference evidence="1 2" key="1">
    <citation type="submission" date="2019-07" db="EMBL/GenBank/DDBJ databases">
        <title>SAR11 Genome Evolution.</title>
        <authorList>
            <person name="Giovannoni S."/>
        </authorList>
    </citation>
    <scope>NUCLEOTIDE SEQUENCE [LARGE SCALE GENOMIC DNA]</scope>
    <source>
        <strain evidence="1 2">HTCC9565</strain>
    </source>
</reference>
<dbReference type="Pfam" id="PF05834">
    <property type="entry name" value="Lycopene_cycl"/>
    <property type="match status" value="1"/>
</dbReference>
<organism evidence="1 2">
    <name type="scientific">Pelagibacter ubique</name>
    <dbReference type="NCBI Taxonomy" id="198252"/>
    <lineage>
        <taxon>Bacteria</taxon>
        <taxon>Pseudomonadati</taxon>
        <taxon>Pseudomonadota</taxon>
        <taxon>Alphaproteobacteria</taxon>
        <taxon>Candidatus Pelagibacterales</taxon>
        <taxon>Candidatus Pelagibacteraceae</taxon>
        <taxon>Candidatus Pelagibacter</taxon>
    </lineage>
</organism>
<dbReference type="InterPro" id="IPR036188">
    <property type="entry name" value="FAD/NAD-bd_sf"/>
</dbReference>
<evidence type="ECO:0000313" key="2">
    <source>
        <dbReference type="Proteomes" id="UP001166004"/>
    </source>
</evidence>
<dbReference type="RefSeq" id="WP_169036012.1">
    <property type="nucleotide sequence ID" value="NZ_LANA01000001.1"/>
</dbReference>
<keyword evidence="2" id="KW-1185">Reference proteome</keyword>
<protein>
    <submittedName>
        <fullName evidence="1">Lycopene beta-cyclase</fullName>
    </submittedName>
</protein>
<dbReference type="EMBL" id="LANA01000001">
    <property type="protein sequence ID" value="NMN67520.1"/>
    <property type="molecule type" value="Genomic_DNA"/>
</dbReference>
<gene>
    <name evidence="1" type="ORF">VP91_00006630</name>
</gene>
<dbReference type="Proteomes" id="UP001166004">
    <property type="component" value="Unassembled WGS sequence"/>
</dbReference>
<accession>A0ABX1T2R2</accession>
<name>A0ABX1T2R2_PELUQ</name>
<evidence type="ECO:0000313" key="1">
    <source>
        <dbReference type="EMBL" id="NMN67520.1"/>
    </source>
</evidence>
<dbReference type="SUPFAM" id="SSF51905">
    <property type="entry name" value="FAD/NAD(P)-binding domain"/>
    <property type="match status" value="1"/>
</dbReference>